<keyword evidence="4" id="KW-1185">Reference proteome</keyword>
<accession>A0A1Y1IL19</accession>
<dbReference type="GO" id="GO:0004553">
    <property type="term" value="F:hydrolase activity, hydrolyzing O-glycosyl compounds"/>
    <property type="evidence" value="ECO:0000318"/>
    <property type="project" value="GO_Central"/>
</dbReference>
<evidence type="ECO:0000313" key="4">
    <source>
        <dbReference type="Proteomes" id="UP000054558"/>
    </source>
</evidence>
<gene>
    <name evidence="3" type="ORF">KFL_005650030</name>
</gene>
<keyword evidence="1" id="KW-0378">Hydrolase</keyword>
<dbReference type="Proteomes" id="UP000054558">
    <property type="component" value="Unassembled WGS sequence"/>
</dbReference>
<dbReference type="OMA" id="TISRWLE"/>
<sequence>MRAFTPGAASVDVASVSKEALEAATSSPTPDSSDEPFKLLQTASEHLPLAYHRLEGGSPGLMFLPGFMSNMTSGKAMALEAYARDNGREYVRFDYHGHGSSGGRFEECTLGGWIENALDILDKVTSGGPMVLVGSSMGMWIAIHVALRRPDRVAGLVGIGAAPDFTQRFWLTLSAEDRESFEKDRLLLKQSPYSEEPYKISLDLVTEARQHLLLNNAENTVAVDCPIRLLHGCQDVTAPPHLSSDIMNMVTSTDVEVTLVKDGDHRLSTPRDLDRMVRTVEELLRTLEGHQKGE</sequence>
<evidence type="ECO:0000259" key="2">
    <source>
        <dbReference type="Pfam" id="PF12146"/>
    </source>
</evidence>
<dbReference type="InterPro" id="IPR029058">
    <property type="entry name" value="AB_hydrolase_fold"/>
</dbReference>
<dbReference type="OrthoDB" id="408373at2759"/>
<dbReference type="PANTHER" id="PTHR16138:SF7">
    <property type="entry name" value="PALMITOYL-PROTEIN THIOESTERASE ABHD10, MITOCHONDRIAL"/>
    <property type="match status" value="1"/>
</dbReference>
<dbReference type="SUPFAM" id="SSF53474">
    <property type="entry name" value="alpha/beta-Hydrolases"/>
    <property type="match status" value="1"/>
</dbReference>
<dbReference type="InterPro" id="IPR022742">
    <property type="entry name" value="Hydrolase_4"/>
</dbReference>
<organism evidence="3 4">
    <name type="scientific">Klebsormidium nitens</name>
    <name type="common">Green alga</name>
    <name type="synonym">Ulothrix nitens</name>
    <dbReference type="NCBI Taxonomy" id="105231"/>
    <lineage>
        <taxon>Eukaryota</taxon>
        <taxon>Viridiplantae</taxon>
        <taxon>Streptophyta</taxon>
        <taxon>Klebsormidiophyceae</taxon>
        <taxon>Klebsormidiales</taxon>
        <taxon>Klebsormidiaceae</taxon>
        <taxon>Klebsormidium</taxon>
    </lineage>
</organism>
<feature type="domain" description="Serine aminopeptidase S33" evidence="2">
    <location>
        <begin position="72"/>
        <end position="166"/>
    </location>
</feature>
<evidence type="ECO:0000256" key="1">
    <source>
        <dbReference type="ARBA" id="ARBA00022801"/>
    </source>
</evidence>
<dbReference type="STRING" id="105231.A0A1Y1IL19"/>
<evidence type="ECO:0000313" key="3">
    <source>
        <dbReference type="EMBL" id="GAQ89811.1"/>
    </source>
</evidence>
<dbReference type="Pfam" id="PF12146">
    <property type="entry name" value="Hydrolase_4"/>
    <property type="match status" value="1"/>
</dbReference>
<dbReference type="PANTHER" id="PTHR16138">
    <property type="entry name" value="MYCOPHENOLIC ACID ACYL-GLUCURONIDE ESTERASE, MITOCHONDRIAL"/>
    <property type="match status" value="1"/>
</dbReference>
<reference evidence="3 4" key="1">
    <citation type="journal article" date="2014" name="Nat. Commun.">
        <title>Klebsormidium flaccidum genome reveals primary factors for plant terrestrial adaptation.</title>
        <authorList>
            <person name="Hori K."/>
            <person name="Maruyama F."/>
            <person name="Fujisawa T."/>
            <person name="Togashi T."/>
            <person name="Yamamoto N."/>
            <person name="Seo M."/>
            <person name="Sato S."/>
            <person name="Yamada T."/>
            <person name="Mori H."/>
            <person name="Tajima N."/>
            <person name="Moriyama T."/>
            <person name="Ikeuchi M."/>
            <person name="Watanabe M."/>
            <person name="Wada H."/>
            <person name="Kobayashi K."/>
            <person name="Saito M."/>
            <person name="Masuda T."/>
            <person name="Sasaki-Sekimoto Y."/>
            <person name="Mashiguchi K."/>
            <person name="Awai K."/>
            <person name="Shimojima M."/>
            <person name="Masuda S."/>
            <person name="Iwai M."/>
            <person name="Nobusawa T."/>
            <person name="Narise T."/>
            <person name="Kondo S."/>
            <person name="Saito H."/>
            <person name="Sato R."/>
            <person name="Murakawa M."/>
            <person name="Ihara Y."/>
            <person name="Oshima-Yamada Y."/>
            <person name="Ohtaka K."/>
            <person name="Satoh M."/>
            <person name="Sonobe K."/>
            <person name="Ishii M."/>
            <person name="Ohtani R."/>
            <person name="Kanamori-Sato M."/>
            <person name="Honoki R."/>
            <person name="Miyazaki D."/>
            <person name="Mochizuki H."/>
            <person name="Umetsu J."/>
            <person name="Higashi K."/>
            <person name="Shibata D."/>
            <person name="Kamiya Y."/>
            <person name="Sato N."/>
            <person name="Nakamura Y."/>
            <person name="Tabata S."/>
            <person name="Ida S."/>
            <person name="Kurokawa K."/>
            <person name="Ohta H."/>
        </authorList>
    </citation>
    <scope>NUCLEOTIDE SEQUENCE [LARGE SCALE GENOMIC DNA]</scope>
    <source>
        <strain evidence="3 4">NIES-2285</strain>
    </source>
</reference>
<proteinExistence type="predicted"/>
<protein>
    <recommendedName>
        <fullName evidence="2">Serine aminopeptidase S33 domain-containing protein</fullName>
    </recommendedName>
</protein>
<dbReference type="AlphaFoldDB" id="A0A1Y1IL19"/>
<dbReference type="InterPro" id="IPR052382">
    <property type="entry name" value="ABHD10_acyl-thioesterase"/>
</dbReference>
<dbReference type="Gene3D" id="3.40.50.1820">
    <property type="entry name" value="alpha/beta hydrolase"/>
    <property type="match status" value="1"/>
</dbReference>
<dbReference type="EMBL" id="DF237514">
    <property type="protein sequence ID" value="GAQ89811.1"/>
    <property type="molecule type" value="Genomic_DNA"/>
</dbReference>
<name>A0A1Y1IL19_KLENI</name>